<dbReference type="PANTHER" id="PTHR35177:SF2">
    <property type="entry name" value="HYDROGENASE MATURATION FACTOR HYBG"/>
    <property type="match status" value="1"/>
</dbReference>
<keyword evidence="3" id="KW-1185">Reference proteome</keyword>
<dbReference type="GO" id="GO:0005506">
    <property type="term" value="F:iron ion binding"/>
    <property type="evidence" value="ECO:0007669"/>
    <property type="project" value="TreeGrafter"/>
</dbReference>
<dbReference type="eggNOG" id="COG0298">
    <property type="taxonomic scope" value="Bacteria"/>
</dbReference>
<dbReference type="OrthoDB" id="9806017at2"/>
<evidence type="ECO:0000313" key="3">
    <source>
        <dbReference type="Proteomes" id="UP000005019"/>
    </source>
</evidence>
<evidence type="ECO:0000256" key="1">
    <source>
        <dbReference type="ARBA" id="ARBA00006018"/>
    </source>
</evidence>
<dbReference type="RefSeq" id="WP_008063444.1">
    <property type="nucleotide sequence ID" value="NZ_AFHG01000057.1"/>
</dbReference>
<dbReference type="Pfam" id="PF01455">
    <property type="entry name" value="HupF_HypC"/>
    <property type="match status" value="1"/>
</dbReference>
<dbReference type="GO" id="GO:1902670">
    <property type="term" value="F:carbon dioxide binding"/>
    <property type="evidence" value="ECO:0007669"/>
    <property type="project" value="TreeGrafter"/>
</dbReference>
<dbReference type="InterPro" id="IPR001109">
    <property type="entry name" value="Hydrogenase_HupF/HypC"/>
</dbReference>
<organism evidence="2 3">
    <name type="scientific">Methyloversatilis universalis (strain ATCC BAA-1314 / DSM 25237 / JCM 13912 / CCUG 52030 / FAM5)</name>
    <dbReference type="NCBI Taxonomy" id="1000565"/>
    <lineage>
        <taxon>Bacteria</taxon>
        <taxon>Pseudomonadati</taxon>
        <taxon>Pseudomonadota</taxon>
        <taxon>Betaproteobacteria</taxon>
        <taxon>Nitrosomonadales</taxon>
        <taxon>Sterolibacteriaceae</taxon>
        <taxon>Methyloversatilis</taxon>
    </lineage>
</organism>
<dbReference type="GO" id="GO:0051604">
    <property type="term" value="P:protein maturation"/>
    <property type="evidence" value="ECO:0007669"/>
    <property type="project" value="TreeGrafter"/>
</dbReference>
<dbReference type="NCBIfam" id="TIGR00074">
    <property type="entry name" value="hypC_hupF"/>
    <property type="match status" value="1"/>
</dbReference>
<dbReference type="STRING" id="1000565.METUNv1_03212"/>
<name>F5RGB5_METUF</name>
<dbReference type="PRINTS" id="PR00445">
    <property type="entry name" value="HUPFHYPC"/>
</dbReference>
<reference evidence="2 3" key="1">
    <citation type="journal article" date="2011" name="J. Bacteriol.">
        <title>Genome sequence of Methyloversatilis universalis FAM5T, a methylotrophic representative of the order Rhodocyclales.</title>
        <authorList>
            <person name="Kittichotirat W."/>
            <person name="Good N.M."/>
            <person name="Hall R."/>
            <person name="Bringel F."/>
            <person name="Lajus A."/>
            <person name="Medigue C."/>
            <person name="Smalley N.E."/>
            <person name="Beck D."/>
            <person name="Bumgarner R."/>
            <person name="Vuilleumier S."/>
            <person name="Kalyuzhnaya M.G."/>
        </authorList>
    </citation>
    <scope>NUCLEOTIDE SEQUENCE [LARGE SCALE GENOMIC DNA]</scope>
    <source>
        <strain evidence="3">ATCC BAA-1314 / JCM 13912 / FAM5</strain>
    </source>
</reference>
<dbReference type="SUPFAM" id="SSF159127">
    <property type="entry name" value="HupF/HypC-like"/>
    <property type="match status" value="1"/>
</dbReference>
<dbReference type="FunFam" id="2.30.30.140:FF:000022">
    <property type="entry name" value="Hydrogenase assembly chaperone HybG"/>
    <property type="match status" value="1"/>
</dbReference>
<dbReference type="Proteomes" id="UP000005019">
    <property type="component" value="Unassembled WGS sequence"/>
</dbReference>
<comment type="similarity">
    <text evidence="1">Belongs to the HupF/HypC family.</text>
</comment>
<dbReference type="EMBL" id="AFHG01000057">
    <property type="protein sequence ID" value="EGK70307.1"/>
    <property type="molecule type" value="Genomic_DNA"/>
</dbReference>
<accession>F5RGB5</accession>
<dbReference type="InterPro" id="IPR019812">
    <property type="entry name" value="Hydgase_assmbl_chp_CS"/>
</dbReference>
<sequence length="79" mass="8392">MCLAIPAKLVELRADERAMVNLGGIRKEVSIELVPQAQVGDYVIVHVGHAIGMIDPDEAERTLALFGEMSAMAATESAA</sequence>
<dbReference type="Gene3D" id="2.30.30.140">
    <property type="match status" value="1"/>
</dbReference>
<comment type="caution">
    <text evidence="2">The sequence shown here is derived from an EMBL/GenBank/DDBJ whole genome shotgun (WGS) entry which is preliminary data.</text>
</comment>
<evidence type="ECO:0000313" key="2">
    <source>
        <dbReference type="EMBL" id="EGK70307.1"/>
    </source>
</evidence>
<dbReference type="PANTHER" id="PTHR35177">
    <property type="entry name" value="HYDROGENASE MATURATION FACTOR HYBG"/>
    <property type="match status" value="1"/>
</dbReference>
<dbReference type="PROSITE" id="PS01097">
    <property type="entry name" value="HUPF_HYPC"/>
    <property type="match status" value="1"/>
</dbReference>
<gene>
    <name evidence="2" type="ORF">METUNv1_03212</name>
</gene>
<protein>
    <submittedName>
        <fullName evidence="2">HypC1 hydrogenase 2 accessory protein, CMGI-2</fullName>
    </submittedName>
</protein>
<proteinExistence type="inferred from homology"/>
<dbReference type="AlphaFoldDB" id="F5RGB5"/>